<dbReference type="PANTHER" id="PTHR45615:SF80">
    <property type="entry name" value="GRIP DOMAIN-CONTAINING PROTEIN"/>
    <property type="match status" value="1"/>
</dbReference>
<dbReference type="InterPro" id="IPR027417">
    <property type="entry name" value="P-loop_NTPase"/>
</dbReference>
<accession>A0A078MQ08</accession>
<dbReference type="Gene3D" id="3.40.1140.10">
    <property type="match status" value="1"/>
</dbReference>
<feature type="coiled-coil region" evidence="1">
    <location>
        <begin position="420"/>
        <end position="475"/>
    </location>
</feature>
<dbReference type="PATRIC" id="fig|1461584.3.peg.227"/>
<sequence length="1118" mass="121996">MSIETTLPMGDLINPGQNRLASVQIVNWGTFDGAHTIHVDRAGTLLTGDSGVGKSTVFDAILQVMDARPKMNEAAQNNGGTTAEERRTAFSYMRGRLGTQPTSAPASAPGSADAAPGTDPVTGTAYQRPGATWSAACLTFDNGLGQVTSLSVLMDLPEHGTEQHVGRFYLLHNRPLDVAAIETGMRGRFTKGSLEALLPGAQVFDSHKLFAERYRHALGVEDEKAFNLLRILQTGRGLGGTVNDFFRANVLETPKTLTAAEEAVEDFSHLRSIRRQLERARRQRDHLAEVPGLHARYLTARAELERSRALLDRGLPAYRRSLALAGQEREVARLTAETDAARTALADAETRRGELKDAMDALRARYASEGGGAVATLERELAAAQAQLAAREAVETAARADLDAAGLDADFSPAGLQTARRRAADQVRSLAAELAAARERSSDAHGEAWAAKGRIRRLEEEIASFRRRRSNIRQDSLDLRARISAGTGIPAEEMPFAGELIDLAPEHAAWRPAAERALRSLAVSLLVPGEHMAAVTKFLSETNLRGFIRCIDVSVPVDGRTDPDEDHLVTKLLTAPGAMGDWVRRKITAHYDYVCVADPAGLADVDRGVTRGGAVKRNASTTEKDDRHTDPGDQVLGFDNKDKVAALEAELEALQRSFEEADTVSREQARAQDAVAARLAAASRVAEDARTWEELSADAFRAELAAAAERLDTARDANADLEQIRFELETAELDHTAAVEKVGTLKGELARLQAQLDAAVGRRDVFAARGTEALDEELRAALEELFAPYGEARDADAVTAAAAAVERKLLTGAAAQEKALLESKNRLERIFETYTEKWGSDFGTSVDAAEAYADRYEDIVTEGLPQREAEFREYFNNRTYERFSDLLQLLDEERRSISSRLLPLNSVLRRVEYHAGSHLEIEVKDSIPDAAHKFRQDLKNALPLMGRRQDKADMDARYAGLEALVERLKDPEEKRWRAEVLDVRAHVTITCTHRLPDGGAYTNLQASLMSGGEGQRFTAFIMASALAYQLGIVSQGFSTYGTVMMDEAFVKSSLSFAEASINALHEFGFQLLLAAPEDKVDLSRFLGSVTEILRDDATNRSGALQRSGGSVPVNILLR</sequence>
<reference evidence="3" key="1">
    <citation type="submission" date="2014-07" db="EMBL/GenBank/DDBJ databases">
        <authorList>
            <person name="Urmite Genomes Urmite Genomes"/>
        </authorList>
    </citation>
    <scope>NUCLEOTIDE SEQUENCE</scope>
    <source>
        <strain evidence="3">11W110_air</strain>
    </source>
</reference>
<dbReference type="PANTHER" id="PTHR45615">
    <property type="entry name" value="MYOSIN HEAVY CHAIN, NON-MUSCLE"/>
    <property type="match status" value="1"/>
</dbReference>
<protein>
    <submittedName>
        <fullName evidence="3">Chromosome partition protein Smc</fullName>
    </submittedName>
</protein>
<evidence type="ECO:0000313" key="3">
    <source>
        <dbReference type="EMBL" id="CEA06926.1"/>
    </source>
</evidence>
<feature type="compositionally biased region" description="Low complexity" evidence="2">
    <location>
        <begin position="101"/>
        <end position="120"/>
    </location>
</feature>
<proteinExistence type="predicted"/>
<dbReference type="Pfam" id="PF13555">
    <property type="entry name" value="AAA_29"/>
    <property type="match status" value="1"/>
</dbReference>
<dbReference type="SUPFAM" id="SSF52540">
    <property type="entry name" value="P-loop containing nucleoside triphosphate hydrolases"/>
    <property type="match status" value="1"/>
</dbReference>
<feature type="region of interest" description="Disordered" evidence="2">
    <location>
        <begin position="96"/>
        <end position="126"/>
    </location>
</feature>
<feature type="coiled-coil region" evidence="1">
    <location>
        <begin position="697"/>
        <end position="734"/>
    </location>
</feature>
<evidence type="ECO:0000256" key="2">
    <source>
        <dbReference type="SAM" id="MobiDB-lite"/>
    </source>
</evidence>
<dbReference type="AlphaFoldDB" id="A0A078MQ08"/>
<keyword evidence="1" id="KW-0175">Coiled coil</keyword>
<dbReference type="EMBL" id="LN483070">
    <property type="protein sequence ID" value="CEA06926.1"/>
    <property type="molecule type" value="Genomic_DNA"/>
</dbReference>
<organism evidence="3">
    <name type="scientific">Arthrobacter saudimassiliensis</name>
    <dbReference type="NCBI Taxonomy" id="1461584"/>
    <lineage>
        <taxon>Bacteria</taxon>
        <taxon>Bacillati</taxon>
        <taxon>Actinomycetota</taxon>
        <taxon>Actinomycetes</taxon>
        <taxon>Micrococcales</taxon>
        <taxon>Micrococcaceae</taxon>
        <taxon>Arthrobacter</taxon>
    </lineage>
</organism>
<gene>
    <name evidence="3" type="primary">smc_1</name>
    <name evidence="3" type="ORF">BN1051_00230</name>
</gene>
<evidence type="ECO:0000256" key="1">
    <source>
        <dbReference type="SAM" id="Coils"/>
    </source>
</evidence>
<dbReference type="Pfam" id="PF13558">
    <property type="entry name" value="SbcC_Walker_B"/>
    <property type="match status" value="1"/>
</dbReference>
<feature type="coiled-coil region" evidence="1">
    <location>
        <begin position="324"/>
        <end position="394"/>
    </location>
</feature>
<name>A0A078MQ08_9MICC</name>